<keyword evidence="3" id="KW-1185">Reference proteome</keyword>
<protein>
    <recommendedName>
        <fullName evidence="1">N-acetyltransferase domain-containing protein</fullName>
    </recommendedName>
</protein>
<sequence>MAYTLYQNTVDHRFEVKLNDQIAFVNYKLHKDVISLIHTEVPKELSGKGVGSFLARNVLEFAKKQQLEVKPYCPFIKSYIDKHPEYQFISRLHQN</sequence>
<gene>
    <name evidence="2" type="ORF">APR42_09960</name>
</gene>
<dbReference type="Gene3D" id="3.40.630.30">
    <property type="match status" value="1"/>
</dbReference>
<dbReference type="PANTHER" id="PTHR31435">
    <property type="entry name" value="PROTEIN NATD1"/>
    <property type="match status" value="1"/>
</dbReference>
<evidence type="ECO:0000313" key="2">
    <source>
        <dbReference type="EMBL" id="KRG27403.1"/>
    </source>
</evidence>
<dbReference type="STRING" id="270918.APR42_09960"/>
<evidence type="ECO:0000259" key="1">
    <source>
        <dbReference type="PROSITE" id="PS51729"/>
    </source>
</evidence>
<accession>A0A0Q9Z3I5</accession>
<proteinExistence type="predicted"/>
<reference evidence="2" key="1">
    <citation type="submission" date="2015-10" db="EMBL/GenBank/DDBJ databases">
        <title>Draft genome sequence of Salegentibacter mishustinae KCTC 12263.</title>
        <authorList>
            <person name="Lin W."/>
            <person name="Zheng Q."/>
        </authorList>
    </citation>
    <scope>NUCLEOTIDE SEQUENCE [LARGE SCALE GENOMIC DNA]</scope>
    <source>
        <strain evidence="2">KCTC 12263</strain>
    </source>
</reference>
<dbReference type="OrthoDB" id="1120671at2"/>
<organism evidence="2 3">
    <name type="scientific">Salegentibacter mishustinae</name>
    <dbReference type="NCBI Taxonomy" id="270918"/>
    <lineage>
        <taxon>Bacteria</taxon>
        <taxon>Pseudomonadati</taxon>
        <taxon>Bacteroidota</taxon>
        <taxon>Flavobacteriia</taxon>
        <taxon>Flavobacteriales</taxon>
        <taxon>Flavobacteriaceae</taxon>
        <taxon>Salegentibacter</taxon>
    </lineage>
</organism>
<dbReference type="InterPro" id="IPR016181">
    <property type="entry name" value="Acyl_CoA_acyltransferase"/>
</dbReference>
<name>A0A0Q9Z3I5_9FLAO</name>
<comment type="caution">
    <text evidence="2">The sequence shown here is derived from an EMBL/GenBank/DDBJ whole genome shotgun (WGS) entry which is preliminary data.</text>
</comment>
<dbReference type="Proteomes" id="UP000051643">
    <property type="component" value="Unassembled WGS sequence"/>
</dbReference>
<dbReference type="Pfam" id="PF14542">
    <property type="entry name" value="Acetyltransf_CG"/>
    <property type="match status" value="1"/>
</dbReference>
<dbReference type="EMBL" id="LKTP01000035">
    <property type="protein sequence ID" value="KRG27403.1"/>
    <property type="molecule type" value="Genomic_DNA"/>
</dbReference>
<dbReference type="PROSITE" id="PS51729">
    <property type="entry name" value="GNAT_YJDJ"/>
    <property type="match status" value="1"/>
</dbReference>
<dbReference type="PANTHER" id="PTHR31435:SF10">
    <property type="entry name" value="BSR4717 PROTEIN"/>
    <property type="match status" value="1"/>
</dbReference>
<dbReference type="InterPro" id="IPR045057">
    <property type="entry name" value="Gcn5-rel_NAT"/>
</dbReference>
<feature type="domain" description="N-acetyltransferase" evidence="1">
    <location>
        <begin position="6"/>
        <end position="91"/>
    </location>
</feature>
<evidence type="ECO:0000313" key="3">
    <source>
        <dbReference type="Proteomes" id="UP000051643"/>
    </source>
</evidence>
<dbReference type="InterPro" id="IPR031165">
    <property type="entry name" value="GNAT_YJDJ"/>
</dbReference>
<dbReference type="AlphaFoldDB" id="A0A0Q9Z3I5"/>
<dbReference type="SUPFAM" id="SSF55729">
    <property type="entry name" value="Acyl-CoA N-acyltransferases (Nat)"/>
    <property type="match status" value="1"/>
</dbReference>
<dbReference type="RefSeq" id="WP_057482749.1">
    <property type="nucleotide sequence ID" value="NZ_BMWR01000005.1"/>
</dbReference>